<dbReference type="InterPro" id="IPR036390">
    <property type="entry name" value="WH_DNA-bd_sf"/>
</dbReference>
<reference evidence="5" key="1">
    <citation type="submission" date="2021-04" db="EMBL/GenBank/DDBJ databases">
        <authorList>
            <person name="Zhang D.-C."/>
        </authorList>
    </citation>
    <scope>NUCLEOTIDE SEQUENCE</scope>
    <source>
        <strain evidence="5">CGMCC 1.15697</strain>
    </source>
</reference>
<dbReference type="InterPro" id="IPR011711">
    <property type="entry name" value="GntR_C"/>
</dbReference>
<dbReference type="Pfam" id="PF07729">
    <property type="entry name" value="FCD"/>
    <property type="match status" value="1"/>
</dbReference>
<gene>
    <name evidence="5" type="ORF">KAJ83_04355</name>
</gene>
<dbReference type="RefSeq" id="WP_210680766.1">
    <property type="nucleotide sequence ID" value="NZ_JAGMWN010000001.1"/>
</dbReference>
<dbReference type="Gene3D" id="1.20.120.530">
    <property type="entry name" value="GntR ligand-binding domain-like"/>
    <property type="match status" value="1"/>
</dbReference>
<proteinExistence type="predicted"/>
<dbReference type="PROSITE" id="PS50949">
    <property type="entry name" value="HTH_GNTR"/>
    <property type="match status" value="1"/>
</dbReference>
<dbReference type="SUPFAM" id="SSF46785">
    <property type="entry name" value="Winged helix' DNA-binding domain"/>
    <property type="match status" value="1"/>
</dbReference>
<evidence type="ECO:0000256" key="2">
    <source>
        <dbReference type="ARBA" id="ARBA00023125"/>
    </source>
</evidence>
<dbReference type="InterPro" id="IPR000524">
    <property type="entry name" value="Tscrpt_reg_HTH_GntR"/>
</dbReference>
<keyword evidence="3" id="KW-0804">Transcription</keyword>
<dbReference type="SMART" id="SM00345">
    <property type="entry name" value="HTH_GNTR"/>
    <property type="match status" value="1"/>
</dbReference>
<keyword evidence="2" id="KW-0238">DNA-binding</keyword>
<dbReference type="Gene3D" id="1.10.10.10">
    <property type="entry name" value="Winged helix-like DNA-binding domain superfamily/Winged helix DNA-binding domain"/>
    <property type="match status" value="1"/>
</dbReference>
<dbReference type="GO" id="GO:0003677">
    <property type="term" value="F:DNA binding"/>
    <property type="evidence" value="ECO:0007669"/>
    <property type="project" value="UniProtKB-KW"/>
</dbReference>
<dbReference type="SMART" id="SM00895">
    <property type="entry name" value="FCD"/>
    <property type="match status" value="1"/>
</dbReference>
<dbReference type="InterPro" id="IPR036388">
    <property type="entry name" value="WH-like_DNA-bd_sf"/>
</dbReference>
<dbReference type="Pfam" id="PF00392">
    <property type="entry name" value="GntR"/>
    <property type="match status" value="1"/>
</dbReference>
<dbReference type="GO" id="GO:0003700">
    <property type="term" value="F:DNA-binding transcription factor activity"/>
    <property type="evidence" value="ECO:0007669"/>
    <property type="project" value="InterPro"/>
</dbReference>
<evidence type="ECO:0000256" key="3">
    <source>
        <dbReference type="ARBA" id="ARBA00023163"/>
    </source>
</evidence>
<feature type="domain" description="HTH gntR-type" evidence="4">
    <location>
        <begin position="24"/>
        <end position="91"/>
    </location>
</feature>
<keyword evidence="1" id="KW-0805">Transcription regulation</keyword>
<dbReference type="AlphaFoldDB" id="A0A8J7S038"/>
<dbReference type="PANTHER" id="PTHR43537:SF39">
    <property type="entry name" value="HTH-TYPE TRANSCRIPTIONAL REGULATOR MCBR"/>
    <property type="match status" value="1"/>
</dbReference>
<evidence type="ECO:0000313" key="6">
    <source>
        <dbReference type="Proteomes" id="UP000672602"/>
    </source>
</evidence>
<protein>
    <submittedName>
        <fullName evidence="5">GntR family transcriptional regulator</fullName>
    </submittedName>
</protein>
<sequence length="249" mass="27894">MADGHLNSDGGSGAKRGLSPVDVTTVQERVYQSLRLALLKGEFLPGEQVSIRGLAQALGTSPMPVRDAIARLVAERAFDQSSGRVLQVAPYRADEHEEYIRIRMQIEGFAAEKACRAKDPALIETLRAHNETMREVSRARDFDATLAANQAFHFAIYRAARYPQLLDIISSLWLRTGPILAAAQKDEHLFERLFTIGHRVHGDVIDAFSRRDQRAARRAITLDIRASHFSIRRFYKLAQEERQAGAETA</sequence>
<dbReference type="EMBL" id="JAGMWN010000001">
    <property type="protein sequence ID" value="MBP5856229.1"/>
    <property type="molecule type" value="Genomic_DNA"/>
</dbReference>
<dbReference type="InterPro" id="IPR008920">
    <property type="entry name" value="TF_FadR/GntR_C"/>
</dbReference>
<dbReference type="SUPFAM" id="SSF48008">
    <property type="entry name" value="GntR ligand-binding domain-like"/>
    <property type="match status" value="1"/>
</dbReference>
<evidence type="ECO:0000259" key="4">
    <source>
        <dbReference type="PROSITE" id="PS50949"/>
    </source>
</evidence>
<dbReference type="Proteomes" id="UP000672602">
    <property type="component" value="Unassembled WGS sequence"/>
</dbReference>
<name>A0A8J7S038_9PROT</name>
<keyword evidence="6" id="KW-1185">Reference proteome</keyword>
<organism evidence="5 6">
    <name type="scientific">Marivibrio halodurans</name>
    <dbReference type="NCBI Taxonomy" id="2039722"/>
    <lineage>
        <taxon>Bacteria</taxon>
        <taxon>Pseudomonadati</taxon>
        <taxon>Pseudomonadota</taxon>
        <taxon>Alphaproteobacteria</taxon>
        <taxon>Rhodospirillales</taxon>
        <taxon>Rhodospirillaceae</taxon>
        <taxon>Marivibrio</taxon>
    </lineage>
</organism>
<evidence type="ECO:0000313" key="5">
    <source>
        <dbReference type="EMBL" id="MBP5856229.1"/>
    </source>
</evidence>
<accession>A0A8J7S038</accession>
<dbReference type="PANTHER" id="PTHR43537">
    <property type="entry name" value="TRANSCRIPTIONAL REGULATOR, GNTR FAMILY"/>
    <property type="match status" value="1"/>
</dbReference>
<evidence type="ECO:0000256" key="1">
    <source>
        <dbReference type="ARBA" id="ARBA00023015"/>
    </source>
</evidence>
<comment type="caution">
    <text evidence="5">The sequence shown here is derived from an EMBL/GenBank/DDBJ whole genome shotgun (WGS) entry which is preliminary data.</text>
</comment>